<keyword evidence="2" id="KW-1185">Reference proteome</keyword>
<gene>
    <name evidence="1" type="ORF">NIES267_49090</name>
</gene>
<accession>A0A1Z4LVY3</accession>
<proteinExistence type="predicted"/>
<name>A0A1Z4LVY3_9CYAN</name>
<dbReference type="AlphaFoldDB" id="A0A1Z4LVY3"/>
<dbReference type="EMBL" id="AP018227">
    <property type="protein sequence ID" value="BAY85409.1"/>
    <property type="molecule type" value="Genomic_DNA"/>
</dbReference>
<reference evidence="1 2" key="1">
    <citation type="submission" date="2017-06" db="EMBL/GenBank/DDBJ databases">
        <title>Genome sequencing of cyanobaciteial culture collection at National Institute for Environmental Studies (NIES).</title>
        <authorList>
            <person name="Hirose Y."/>
            <person name="Shimura Y."/>
            <person name="Fujisawa T."/>
            <person name="Nakamura Y."/>
            <person name="Kawachi M."/>
        </authorList>
    </citation>
    <scope>NUCLEOTIDE SEQUENCE [LARGE SCALE GENOMIC DNA]</scope>
    <source>
        <strain evidence="1 2">NIES-267</strain>
    </source>
</reference>
<evidence type="ECO:0000313" key="1">
    <source>
        <dbReference type="EMBL" id="BAY85409.1"/>
    </source>
</evidence>
<evidence type="ECO:0000313" key="2">
    <source>
        <dbReference type="Proteomes" id="UP000218418"/>
    </source>
</evidence>
<organism evidence="1 2">
    <name type="scientific">Calothrix parasitica NIES-267</name>
    <dbReference type="NCBI Taxonomy" id="1973488"/>
    <lineage>
        <taxon>Bacteria</taxon>
        <taxon>Bacillati</taxon>
        <taxon>Cyanobacteriota</taxon>
        <taxon>Cyanophyceae</taxon>
        <taxon>Nostocales</taxon>
        <taxon>Calotrichaceae</taxon>
        <taxon>Calothrix</taxon>
    </lineage>
</organism>
<protein>
    <submittedName>
        <fullName evidence="1">Uncharacterized protein</fullName>
    </submittedName>
</protein>
<sequence>MSLDKLSAEELQHPLTITVEPGEKKIVFCNIYNPATYRSIDVSWEEHREIDWQVLGQNVSLKINHQTQSVPKFTTAQLRENLIAQSDKYLSLLNWTTEQGREYLQQRYQKRSRQQLTDAELLDFIEYLKLQPQSL</sequence>
<dbReference type="Proteomes" id="UP000218418">
    <property type="component" value="Chromosome"/>
</dbReference>